<evidence type="ECO:0000313" key="7">
    <source>
        <dbReference type="EMBL" id="EDW88479.2"/>
    </source>
</evidence>
<dbReference type="CDD" id="cd19954">
    <property type="entry name" value="serpin42Dd-like_insects"/>
    <property type="match status" value="1"/>
</dbReference>
<proteinExistence type="inferred from homology"/>
<gene>
    <name evidence="7" type="primary">Dyak\Spn2</name>
    <name evidence="7" type="synonym">Dyak\GE11095</name>
    <name evidence="7" type="synonym">dyak_GLEANR_1112</name>
    <name evidence="7" type="synonym">GE11095</name>
    <name evidence="7" type="synonym">sp2</name>
    <name evidence="7" type="synonym">Spn2</name>
    <name evidence="7" type="ORF">Dyak_GE11095</name>
</gene>
<dbReference type="eggNOG" id="KOG2392">
    <property type="taxonomic scope" value="Eukaryota"/>
</dbReference>
<dbReference type="GO" id="GO:0004867">
    <property type="term" value="F:serine-type endopeptidase inhibitor activity"/>
    <property type="evidence" value="ECO:0007669"/>
    <property type="project" value="UniProtKB-KW"/>
</dbReference>
<dbReference type="Gene3D" id="2.30.39.10">
    <property type="entry name" value="Alpha-1-antitrypsin, domain 1"/>
    <property type="match status" value="1"/>
</dbReference>
<dbReference type="KEGG" id="dya:Dyak_GE11095"/>
<evidence type="ECO:0000256" key="4">
    <source>
        <dbReference type="ARBA" id="ARBA00022900"/>
    </source>
</evidence>
<dbReference type="SMART" id="SM00093">
    <property type="entry name" value="SERPIN"/>
    <property type="match status" value="1"/>
</dbReference>
<dbReference type="MEROPS" id="I04.038"/>
<comment type="similarity">
    <text evidence="1 5">Belongs to the serpin family.</text>
</comment>
<dbReference type="SMR" id="B4NWU9"/>
<dbReference type="InterPro" id="IPR036186">
    <property type="entry name" value="Serpin_sf"/>
</dbReference>
<organism evidence="7 8">
    <name type="scientific">Drosophila yakuba</name>
    <name type="common">Fruit fly</name>
    <dbReference type="NCBI Taxonomy" id="7245"/>
    <lineage>
        <taxon>Eukaryota</taxon>
        <taxon>Metazoa</taxon>
        <taxon>Ecdysozoa</taxon>
        <taxon>Arthropoda</taxon>
        <taxon>Hexapoda</taxon>
        <taxon>Insecta</taxon>
        <taxon>Pterygota</taxon>
        <taxon>Neoptera</taxon>
        <taxon>Endopterygota</taxon>
        <taxon>Diptera</taxon>
        <taxon>Brachycera</taxon>
        <taxon>Muscomorpha</taxon>
        <taxon>Ephydroidea</taxon>
        <taxon>Drosophilidae</taxon>
        <taxon>Drosophila</taxon>
        <taxon>Sophophora</taxon>
    </lineage>
</organism>
<evidence type="ECO:0000256" key="1">
    <source>
        <dbReference type="ARBA" id="ARBA00009500"/>
    </source>
</evidence>
<sequence>MQTIYNPYSFLPSNVKMKYLCLLLLATSVSCRFTDDFYQLLAKKNANKNLISSPLSVEIALSMAYMGARGKTAQEMRQVLKLPEDKKQVAAKYKDLLTELEGREKVAILSLANRIYVNNKFELVPGYNQIVKDSFKAEAEAISVADPNKAASIVNKWVDNQTGGKIRDIVEAKDMSDMVLIILNAIYFKGQWAFIFNPKFTKKEDFRISDQKSVPVEMMSHIGSFKAAHIRELSAKVIELPYRNSSLSMVIYLPDRIDGLPELEKKIAGFPLNLRHTKVSLRLPKFKIEFSDDLIDPLKEMGIQDAFRRSADFNDLVVETKTKVESVVHKALIEVNEEGAEAAAATKIVVYPLSAHPIWMDFNVDHPFAYVIRDEKTIYFQGHFVNPK</sequence>
<evidence type="ECO:0000256" key="3">
    <source>
        <dbReference type="ARBA" id="ARBA00022729"/>
    </source>
</evidence>
<dbReference type="SUPFAM" id="SSF56574">
    <property type="entry name" value="Serpins"/>
    <property type="match status" value="1"/>
</dbReference>
<reference evidence="7 8" key="2">
    <citation type="journal article" date="2007" name="PLoS Biol.">
        <title>Principles of genome evolution in the Drosophila melanogaster species group.</title>
        <authorList>
            <person name="Ranz J.M."/>
            <person name="Maurin D."/>
            <person name="Chan Y.S."/>
            <person name="von Grotthuss M."/>
            <person name="Hillier L.W."/>
            <person name="Roote J."/>
            <person name="Ashburner M."/>
            <person name="Bergman C.M."/>
        </authorList>
    </citation>
    <scope>NUCLEOTIDE SEQUENCE [LARGE SCALE GENOMIC DNA]</scope>
    <source>
        <strain evidence="8">Tai18E2 / Tucson 14021-0261.01</strain>
    </source>
</reference>
<dbReference type="EMBL" id="CM000157">
    <property type="protein sequence ID" value="EDW88479.2"/>
    <property type="molecule type" value="Genomic_DNA"/>
</dbReference>
<reference evidence="7 8" key="1">
    <citation type="journal article" date="2007" name="Nature">
        <title>Evolution of genes and genomes on the Drosophila phylogeny.</title>
        <authorList>
            <consortium name="Drosophila 12 Genomes Consortium"/>
            <person name="Clark A.G."/>
            <person name="Eisen M.B."/>
            <person name="Smith D.R."/>
            <person name="Bergman C.M."/>
            <person name="Oliver B."/>
            <person name="Markow T.A."/>
            <person name="Kaufman T.C."/>
            <person name="Kellis M."/>
            <person name="Gelbart W."/>
            <person name="Iyer V.N."/>
            <person name="Pollard D.A."/>
            <person name="Sackton T.B."/>
            <person name="Larracuente A.M."/>
            <person name="Singh N.D."/>
            <person name="Abad J.P."/>
            <person name="Abt D.N."/>
            <person name="Adryan B."/>
            <person name="Aguade M."/>
            <person name="Akashi H."/>
            <person name="Anderson W.W."/>
            <person name="Aquadro C.F."/>
            <person name="Ardell D.H."/>
            <person name="Arguello R."/>
            <person name="Artieri C.G."/>
            <person name="Barbash D.A."/>
            <person name="Barker D."/>
            <person name="Barsanti P."/>
            <person name="Batterham P."/>
            <person name="Batzoglou S."/>
            <person name="Begun D."/>
            <person name="Bhutkar A."/>
            <person name="Blanco E."/>
            <person name="Bosak S.A."/>
            <person name="Bradley R.K."/>
            <person name="Brand A.D."/>
            <person name="Brent M.R."/>
            <person name="Brooks A.N."/>
            <person name="Brown R.H."/>
            <person name="Butlin R.K."/>
            <person name="Caggese C."/>
            <person name="Calvi B.R."/>
            <person name="Bernardo de Carvalho A."/>
            <person name="Caspi A."/>
            <person name="Castrezana S."/>
            <person name="Celniker S.E."/>
            <person name="Chang J.L."/>
            <person name="Chapple C."/>
            <person name="Chatterji S."/>
            <person name="Chinwalla A."/>
            <person name="Civetta A."/>
            <person name="Clifton S.W."/>
            <person name="Comeron J.M."/>
            <person name="Costello J.C."/>
            <person name="Coyne J.A."/>
            <person name="Daub J."/>
            <person name="David R.G."/>
            <person name="Delcher A.L."/>
            <person name="Delehaunty K."/>
            <person name="Do C.B."/>
            <person name="Ebling H."/>
            <person name="Edwards K."/>
            <person name="Eickbush T."/>
            <person name="Evans J.D."/>
            <person name="Filipski A."/>
            <person name="Findeiss S."/>
            <person name="Freyhult E."/>
            <person name="Fulton L."/>
            <person name="Fulton R."/>
            <person name="Garcia A.C."/>
            <person name="Gardiner A."/>
            <person name="Garfield D.A."/>
            <person name="Garvin B.E."/>
            <person name="Gibson G."/>
            <person name="Gilbert D."/>
            <person name="Gnerre S."/>
            <person name="Godfrey J."/>
            <person name="Good R."/>
            <person name="Gotea V."/>
            <person name="Gravely B."/>
            <person name="Greenberg A.J."/>
            <person name="Griffiths-Jones S."/>
            <person name="Gross S."/>
            <person name="Guigo R."/>
            <person name="Gustafson E.A."/>
            <person name="Haerty W."/>
            <person name="Hahn M.W."/>
            <person name="Halligan D.L."/>
            <person name="Halpern A.L."/>
            <person name="Halter G.M."/>
            <person name="Han M.V."/>
            <person name="Heger A."/>
            <person name="Hillier L."/>
            <person name="Hinrichs A.S."/>
            <person name="Holmes I."/>
            <person name="Hoskins R.A."/>
            <person name="Hubisz M.J."/>
            <person name="Hultmark D."/>
            <person name="Huntley M.A."/>
            <person name="Jaffe D.B."/>
            <person name="Jagadeeshan S."/>
            <person name="Jeck W.R."/>
            <person name="Johnson J."/>
            <person name="Jones C.D."/>
            <person name="Jordan W.C."/>
            <person name="Karpen G.H."/>
            <person name="Kataoka E."/>
            <person name="Keightley P.D."/>
            <person name="Kheradpour P."/>
            <person name="Kirkness E.F."/>
            <person name="Koerich L.B."/>
            <person name="Kristiansen K."/>
            <person name="Kudrna D."/>
            <person name="Kulathinal R.J."/>
            <person name="Kumar S."/>
            <person name="Kwok R."/>
            <person name="Lander E."/>
            <person name="Langley C.H."/>
            <person name="Lapoint R."/>
            <person name="Lazzaro B.P."/>
            <person name="Lee S.J."/>
            <person name="Levesque L."/>
            <person name="Li R."/>
            <person name="Lin C.F."/>
            <person name="Lin M.F."/>
            <person name="Lindblad-Toh K."/>
            <person name="Llopart A."/>
            <person name="Long M."/>
            <person name="Low L."/>
            <person name="Lozovsky E."/>
            <person name="Lu J."/>
            <person name="Luo M."/>
            <person name="Machado C.A."/>
            <person name="Makalowski W."/>
            <person name="Marzo M."/>
            <person name="Matsuda M."/>
            <person name="Matzkin L."/>
            <person name="McAllister B."/>
            <person name="McBride C.S."/>
            <person name="McKernan B."/>
            <person name="McKernan K."/>
            <person name="Mendez-Lago M."/>
            <person name="Minx P."/>
            <person name="Mollenhauer M.U."/>
            <person name="Montooth K."/>
            <person name="Mount S.M."/>
            <person name="Mu X."/>
            <person name="Myers E."/>
            <person name="Negre B."/>
            <person name="Newfeld S."/>
            <person name="Nielsen R."/>
            <person name="Noor M.A."/>
            <person name="O'Grady P."/>
            <person name="Pachter L."/>
            <person name="Papaceit M."/>
            <person name="Parisi M.J."/>
            <person name="Parisi M."/>
            <person name="Parts L."/>
            <person name="Pedersen J.S."/>
            <person name="Pesole G."/>
            <person name="Phillippy A.M."/>
            <person name="Ponting C.P."/>
            <person name="Pop M."/>
            <person name="Porcelli D."/>
            <person name="Powell J.R."/>
            <person name="Prohaska S."/>
            <person name="Pruitt K."/>
            <person name="Puig M."/>
            <person name="Quesneville H."/>
            <person name="Ram K.R."/>
            <person name="Rand D."/>
            <person name="Rasmussen M.D."/>
            <person name="Reed L.K."/>
            <person name="Reenan R."/>
            <person name="Reily A."/>
            <person name="Remington K.A."/>
            <person name="Rieger T.T."/>
            <person name="Ritchie M.G."/>
            <person name="Robin C."/>
            <person name="Rogers Y.H."/>
            <person name="Rohde C."/>
            <person name="Rozas J."/>
            <person name="Rubenfield M.J."/>
            <person name="Ruiz A."/>
            <person name="Russo S."/>
            <person name="Salzberg S.L."/>
            <person name="Sanchez-Gracia A."/>
            <person name="Saranga D.J."/>
            <person name="Sato H."/>
            <person name="Schaeffer S.W."/>
            <person name="Schatz M.C."/>
            <person name="Schlenke T."/>
            <person name="Schwartz R."/>
            <person name="Segarra C."/>
            <person name="Singh R.S."/>
            <person name="Sirot L."/>
            <person name="Sirota M."/>
            <person name="Sisneros N.B."/>
            <person name="Smith C.D."/>
            <person name="Smith T.F."/>
            <person name="Spieth J."/>
            <person name="Stage D.E."/>
            <person name="Stark A."/>
            <person name="Stephan W."/>
            <person name="Strausberg R.L."/>
            <person name="Strempel S."/>
            <person name="Sturgill D."/>
            <person name="Sutton G."/>
            <person name="Sutton G.G."/>
            <person name="Tao W."/>
            <person name="Teichmann S."/>
            <person name="Tobari Y.N."/>
            <person name="Tomimura Y."/>
            <person name="Tsolas J.M."/>
            <person name="Valente V.L."/>
            <person name="Venter E."/>
            <person name="Venter J.C."/>
            <person name="Vicario S."/>
            <person name="Vieira F.G."/>
            <person name="Vilella A.J."/>
            <person name="Villasante A."/>
            <person name="Walenz B."/>
            <person name="Wang J."/>
            <person name="Wasserman M."/>
            <person name="Watts T."/>
            <person name="Wilson D."/>
            <person name="Wilson R.K."/>
            <person name="Wing R.A."/>
            <person name="Wolfner M.F."/>
            <person name="Wong A."/>
            <person name="Wong G.K."/>
            <person name="Wu C.I."/>
            <person name="Wu G."/>
            <person name="Yamamoto D."/>
            <person name="Yang H.P."/>
            <person name="Yang S.P."/>
            <person name="Yorke J.A."/>
            <person name="Yoshida K."/>
            <person name="Zdobnov E."/>
            <person name="Zhang P."/>
            <person name="Zhang Y."/>
            <person name="Zimin A.V."/>
            <person name="Baldwin J."/>
            <person name="Abdouelleil A."/>
            <person name="Abdulkadir J."/>
            <person name="Abebe A."/>
            <person name="Abera B."/>
            <person name="Abreu J."/>
            <person name="Acer S.C."/>
            <person name="Aftuck L."/>
            <person name="Alexander A."/>
            <person name="An P."/>
            <person name="Anderson E."/>
            <person name="Anderson S."/>
            <person name="Arachi H."/>
            <person name="Azer M."/>
            <person name="Bachantsang P."/>
            <person name="Barry A."/>
            <person name="Bayul T."/>
            <person name="Berlin A."/>
            <person name="Bessette D."/>
            <person name="Bloom T."/>
            <person name="Blye J."/>
            <person name="Boguslavskiy L."/>
            <person name="Bonnet C."/>
            <person name="Boukhgalter B."/>
            <person name="Bourzgui I."/>
            <person name="Brown A."/>
            <person name="Cahill P."/>
            <person name="Channer S."/>
            <person name="Cheshatsang Y."/>
            <person name="Chuda L."/>
            <person name="Citroen M."/>
            <person name="Collymore A."/>
            <person name="Cooke P."/>
            <person name="Costello M."/>
            <person name="D'Aco K."/>
            <person name="Daza R."/>
            <person name="De Haan G."/>
            <person name="DeGray S."/>
            <person name="DeMaso C."/>
            <person name="Dhargay N."/>
            <person name="Dooley K."/>
            <person name="Dooley E."/>
            <person name="Doricent M."/>
            <person name="Dorje P."/>
            <person name="Dorjee K."/>
            <person name="Dupes A."/>
            <person name="Elong R."/>
            <person name="Falk J."/>
            <person name="Farina A."/>
            <person name="Faro S."/>
            <person name="Ferguson D."/>
            <person name="Fisher S."/>
            <person name="Foley C.D."/>
            <person name="Franke A."/>
            <person name="Friedrich D."/>
            <person name="Gadbois L."/>
            <person name="Gearin G."/>
            <person name="Gearin C.R."/>
            <person name="Giannoukos G."/>
            <person name="Goode T."/>
            <person name="Graham J."/>
            <person name="Grandbois E."/>
            <person name="Grewal S."/>
            <person name="Gyaltsen K."/>
            <person name="Hafez N."/>
            <person name="Hagos B."/>
            <person name="Hall J."/>
            <person name="Henson C."/>
            <person name="Hollinger A."/>
            <person name="Honan T."/>
            <person name="Huard M.D."/>
            <person name="Hughes L."/>
            <person name="Hurhula B."/>
            <person name="Husby M.E."/>
            <person name="Kamat A."/>
            <person name="Kanga B."/>
            <person name="Kashin S."/>
            <person name="Khazanovich D."/>
            <person name="Kisner P."/>
            <person name="Lance K."/>
            <person name="Lara M."/>
            <person name="Lee W."/>
            <person name="Lennon N."/>
            <person name="Letendre F."/>
            <person name="LeVine R."/>
            <person name="Lipovsky A."/>
            <person name="Liu X."/>
            <person name="Liu J."/>
            <person name="Liu S."/>
            <person name="Lokyitsang T."/>
            <person name="Lokyitsang Y."/>
            <person name="Lubonja R."/>
            <person name="Lui A."/>
            <person name="MacDonald P."/>
            <person name="Magnisalis V."/>
            <person name="Maru K."/>
            <person name="Matthews C."/>
            <person name="McCusker W."/>
            <person name="McDonough S."/>
            <person name="Mehta T."/>
            <person name="Meldrim J."/>
            <person name="Meneus L."/>
            <person name="Mihai O."/>
            <person name="Mihalev A."/>
            <person name="Mihova T."/>
            <person name="Mittelman R."/>
            <person name="Mlenga V."/>
            <person name="Montmayeur A."/>
            <person name="Mulrain L."/>
            <person name="Navidi A."/>
            <person name="Naylor J."/>
            <person name="Negash T."/>
            <person name="Nguyen T."/>
            <person name="Nguyen N."/>
            <person name="Nicol R."/>
            <person name="Norbu C."/>
            <person name="Norbu N."/>
            <person name="Novod N."/>
            <person name="O'Neill B."/>
            <person name="Osman S."/>
            <person name="Markiewicz E."/>
            <person name="Oyono O.L."/>
            <person name="Patti C."/>
            <person name="Phunkhang P."/>
            <person name="Pierre F."/>
            <person name="Priest M."/>
            <person name="Raghuraman S."/>
            <person name="Rege F."/>
            <person name="Reyes R."/>
            <person name="Rise C."/>
            <person name="Rogov P."/>
            <person name="Ross K."/>
            <person name="Ryan E."/>
            <person name="Settipalli S."/>
            <person name="Shea T."/>
            <person name="Sherpa N."/>
            <person name="Shi L."/>
            <person name="Shih D."/>
            <person name="Sparrow T."/>
            <person name="Spaulding J."/>
            <person name="Stalker J."/>
            <person name="Stange-Thomann N."/>
            <person name="Stavropoulos S."/>
            <person name="Stone C."/>
            <person name="Strader C."/>
            <person name="Tesfaye S."/>
            <person name="Thomson T."/>
            <person name="Thoulutsang Y."/>
            <person name="Thoulutsang D."/>
            <person name="Topham K."/>
            <person name="Topping I."/>
            <person name="Tsamla T."/>
            <person name="Vassiliev H."/>
            <person name="Vo A."/>
            <person name="Wangchuk T."/>
            <person name="Wangdi T."/>
            <person name="Weiand M."/>
            <person name="Wilkinson J."/>
            <person name="Wilson A."/>
            <person name="Yadav S."/>
            <person name="Young G."/>
            <person name="Yu Q."/>
            <person name="Zembek L."/>
            <person name="Zhong D."/>
            <person name="Zimmer A."/>
            <person name="Zwirko Z."/>
            <person name="Jaffe D.B."/>
            <person name="Alvarez P."/>
            <person name="Brockman W."/>
            <person name="Butler J."/>
            <person name="Chin C."/>
            <person name="Gnerre S."/>
            <person name="Grabherr M."/>
            <person name="Kleber M."/>
            <person name="Mauceli E."/>
            <person name="MacCallum I."/>
        </authorList>
    </citation>
    <scope>NUCLEOTIDE SEQUENCE [LARGE SCALE GENOMIC DNA]</scope>
    <source>
        <strain evidence="8">Tai18E2 / Tucson 14021-0261.01</strain>
    </source>
</reference>
<dbReference type="InterPro" id="IPR042185">
    <property type="entry name" value="Serpin_sf_2"/>
</dbReference>
<evidence type="ECO:0000259" key="6">
    <source>
        <dbReference type="SMART" id="SM00093"/>
    </source>
</evidence>
<dbReference type="HOGENOM" id="CLU_023330_0_2_1"/>
<dbReference type="InterPro" id="IPR023796">
    <property type="entry name" value="Serpin_dom"/>
</dbReference>
<keyword evidence="3" id="KW-0732">Signal</keyword>
<dbReference type="FunFam" id="3.30.497.10:FF:000006">
    <property type="entry name" value="Plasminogen activator inhibitor 1"/>
    <property type="match status" value="1"/>
</dbReference>
<dbReference type="PANTHER" id="PTHR11461:SF372">
    <property type="entry name" value="ACCESSORY GLAND PROTEIN ACP76A-RELATED"/>
    <property type="match status" value="1"/>
</dbReference>
<dbReference type="OrthoDB" id="671595at2759"/>
<dbReference type="InterPro" id="IPR042178">
    <property type="entry name" value="Serpin_sf_1"/>
</dbReference>
<name>B4NWU9_DROYA</name>
<evidence type="ECO:0000256" key="5">
    <source>
        <dbReference type="RuleBase" id="RU000411"/>
    </source>
</evidence>
<dbReference type="Gene3D" id="3.30.497.10">
    <property type="entry name" value="Antithrombin, subunit I, domain 2"/>
    <property type="match status" value="1"/>
</dbReference>
<dbReference type="PANTHER" id="PTHR11461">
    <property type="entry name" value="SERINE PROTEASE INHIBITOR, SERPIN"/>
    <property type="match status" value="1"/>
</dbReference>
<keyword evidence="2" id="KW-0646">Protease inhibitor</keyword>
<keyword evidence="8" id="KW-1185">Reference proteome</keyword>
<dbReference type="Pfam" id="PF00079">
    <property type="entry name" value="Serpin"/>
    <property type="match status" value="1"/>
</dbReference>
<protein>
    <submittedName>
        <fullName evidence="7">Spn2</fullName>
    </submittedName>
</protein>
<dbReference type="AlphaFoldDB" id="B4NWU9"/>
<feature type="domain" description="Serpin" evidence="6">
    <location>
        <begin position="35"/>
        <end position="387"/>
    </location>
</feature>
<dbReference type="InterPro" id="IPR000215">
    <property type="entry name" value="Serpin_fam"/>
</dbReference>
<evidence type="ECO:0000256" key="2">
    <source>
        <dbReference type="ARBA" id="ARBA00022690"/>
    </source>
</evidence>
<dbReference type="Proteomes" id="UP000002282">
    <property type="component" value="Chromosome 2L"/>
</dbReference>
<evidence type="ECO:0000313" key="8">
    <source>
        <dbReference type="Proteomes" id="UP000002282"/>
    </source>
</evidence>
<dbReference type="GO" id="GO:0005615">
    <property type="term" value="C:extracellular space"/>
    <property type="evidence" value="ECO:0007669"/>
    <property type="project" value="InterPro"/>
</dbReference>
<keyword evidence="4" id="KW-0722">Serine protease inhibitor</keyword>
<accession>B4NWU9</accession>